<dbReference type="RefSeq" id="WP_018707465.1">
    <property type="nucleotide sequence ID" value="NZ_BOQT01000010.1"/>
</dbReference>
<keyword evidence="5" id="KW-1185">Reference proteome</keyword>
<organism evidence="4 5">
    <name type="scientific">Siminovitchia fordii</name>
    <dbReference type="NCBI Taxonomy" id="254759"/>
    <lineage>
        <taxon>Bacteria</taxon>
        <taxon>Bacillati</taxon>
        <taxon>Bacillota</taxon>
        <taxon>Bacilli</taxon>
        <taxon>Bacillales</taxon>
        <taxon>Bacillaceae</taxon>
        <taxon>Siminovitchia</taxon>
    </lineage>
</organism>
<evidence type="ECO:0000313" key="5">
    <source>
        <dbReference type="Proteomes" id="UP000680279"/>
    </source>
</evidence>
<keyword evidence="2" id="KW-0378">Hydrolase</keyword>
<dbReference type="SUPFAM" id="SSF52499">
    <property type="entry name" value="Isochorismatase-like hydrolases"/>
    <property type="match status" value="1"/>
</dbReference>
<dbReference type="CDD" id="cd00431">
    <property type="entry name" value="cysteine_hydrolases"/>
    <property type="match status" value="1"/>
</dbReference>
<name>A0ABQ4K7Q5_9BACI</name>
<evidence type="ECO:0000256" key="1">
    <source>
        <dbReference type="ARBA" id="ARBA00006336"/>
    </source>
</evidence>
<dbReference type="EMBL" id="BOQT01000010">
    <property type="protein sequence ID" value="GIN21764.1"/>
    <property type="molecule type" value="Genomic_DNA"/>
</dbReference>
<dbReference type="InterPro" id="IPR050272">
    <property type="entry name" value="Isochorismatase-like_hydrls"/>
</dbReference>
<evidence type="ECO:0000313" key="4">
    <source>
        <dbReference type="EMBL" id="GIN21764.1"/>
    </source>
</evidence>
<reference evidence="4 5" key="1">
    <citation type="submission" date="2021-03" db="EMBL/GenBank/DDBJ databases">
        <title>Antimicrobial resistance genes in bacteria isolated from Japanese honey, and their potential for conferring macrolide and lincosamide resistance in the American foulbrood pathogen Paenibacillus larvae.</title>
        <authorList>
            <person name="Okamoto M."/>
            <person name="Kumagai M."/>
            <person name="Kanamori H."/>
            <person name="Takamatsu D."/>
        </authorList>
    </citation>
    <scope>NUCLEOTIDE SEQUENCE [LARGE SCALE GENOMIC DNA]</scope>
    <source>
        <strain evidence="4 5">J1TS3</strain>
    </source>
</reference>
<proteinExistence type="inferred from homology"/>
<feature type="domain" description="Isochorismatase-like" evidence="3">
    <location>
        <begin position="11"/>
        <end position="182"/>
    </location>
</feature>
<sequence length="198" mass="22474">MTQQLKGEKHALVIIDMLNDFIGEKAALRCENGEKIVPKIREAIDFCHENGIQVVHVQEAHRKNDADFRVRPVHAIKGTWGSEFIEELQPEEDKGDYIVQKRRHSAFSYTDFDLFLREEKIDTVVLTGVWTNVCVRSTASDALYHGYNVIALSDATASQDDDMHRGGLRDIGIFGDVMTTDEYMDAAKKKFSQDPQTV</sequence>
<dbReference type="Gene3D" id="3.40.50.850">
    <property type="entry name" value="Isochorismatase-like"/>
    <property type="match status" value="1"/>
</dbReference>
<evidence type="ECO:0000259" key="3">
    <source>
        <dbReference type="Pfam" id="PF00857"/>
    </source>
</evidence>
<comment type="similarity">
    <text evidence="1">Belongs to the isochorismatase family.</text>
</comment>
<dbReference type="Pfam" id="PF00857">
    <property type="entry name" value="Isochorismatase"/>
    <property type="match status" value="1"/>
</dbReference>
<evidence type="ECO:0000256" key="2">
    <source>
        <dbReference type="ARBA" id="ARBA00022801"/>
    </source>
</evidence>
<dbReference type="PANTHER" id="PTHR43540">
    <property type="entry name" value="PEROXYUREIDOACRYLATE/UREIDOACRYLATE AMIDOHYDROLASE-RELATED"/>
    <property type="match status" value="1"/>
</dbReference>
<protein>
    <submittedName>
        <fullName evidence="4">Isochorismatase</fullName>
    </submittedName>
</protein>
<dbReference type="InterPro" id="IPR036380">
    <property type="entry name" value="Isochorismatase-like_sf"/>
</dbReference>
<accession>A0ABQ4K7Q5</accession>
<gene>
    <name evidence="4" type="ORF">J1TS3_28980</name>
</gene>
<comment type="caution">
    <text evidence="4">The sequence shown here is derived from an EMBL/GenBank/DDBJ whole genome shotgun (WGS) entry which is preliminary data.</text>
</comment>
<dbReference type="Proteomes" id="UP000680279">
    <property type="component" value="Unassembled WGS sequence"/>
</dbReference>
<dbReference type="PANTHER" id="PTHR43540:SF6">
    <property type="entry name" value="ISOCHORISMATASE-LIKE DOMAIN-CONTAINING PROTEIN"/>
    <property type="match status" value="1"/>
</dbReference>
<dbReference type="InterPro" id="IPR000868">
    <property type="entry name" value="Isochorismatase-like_dom"/>
</dbReference>